<dbReference type="Proteomes" id="UP000641514">
    <property type="component" value="Unassembled WGS sequence"/>
</dbReference>
<reference evidence="2" key="1">
    <citation type="journal article" date="2014" name="Int. J. Syst. Evol. Microbiol.">
        <title>Complete genome sequence of Corynebacterium casei LMG S-19264T (=DSM 44701T), isolated from a smear-ripened cheese.</title>
        <authorList>
            <consortium name="US DOE Joint Genome Institute (JGI-PGF)"/>
            <person name="Walter F."/>
            <person name="Albersmeier A."/>
            <person name="Kalinowski J."/>
            <person name="Ruckert C."/>
        </authorList>
    </citation>
    <scope>NUCLEOTIDE SEQUENCE</scope>
    <source>
        <strain evidence="2">CGMCC 1.15478</strain>
    </source>
</reference>
<comment type="caution">
    <text evidence="2">The sequence shown here is derived from an EMBL/GenBank/DDBJ whole genome shotgun (WGS) entry which is preliminary data.</text>
</comment>
<evidence type="ECO:0000256" key="1">
    <source>
        <dbReference type="SAM" id="MobiDB-lite"/>
    </source>
</evidence>
<evidence type="ECO:0000313" key="2">
    <source>
        <dbReference type="EMBL" id="GGC61769.1"/>
    </source>
</evidence>
<organism evidence="2 3">
    <name type="scientific">Hoyosella rhizosphaerae</name>
    <dbReference type="NCBI Taxonomy" id="1755582"/>
    <lineage>
        <taxon>Bacteria</taxon>
        <taxon>Bacillati</taxon>
        <taxon>Actinomycetota</taxon>
        <taxon>Actinomycetes</taxon>
        <taxon>Mycobacteriales</taxon>
        <taxon>Hoyosellaceae</taxon>
        <taxon>Hoyosella</taxon>
    </lineage>
</organism>
<dbReference type="AlphaFoldDB" id="A0A916XBJ8"/>
<proteinExistence type="predicted"/>
<gene>
    <name evidence="2" type="ORF">GCM10011410_12830</name>
</gene>
<accession>A0A916XBJ8</accession>
<evidence type="ECO:0000313" key="3">
    <source>
        <dbReference type="Proteomes" id="UP000641514"/>
    </source>
</evidence>
<feature type="compositionally biased region" description="Basic and acidic residues" evidence="1">
    <location>
        <begin position="1"/>
        <end position="10"/>
    </location>
</feature>
<sequence length="147" mass="16843">MLKFLREGKRGPRPVPPPAIGPGSYNIRGVNNETYLRQFQFGPRLRQTRVKPVALNLRFRDPRQRNAFAITDGRHLTGNVGDNRGVLPTWDILTRRDASPHPDMLPRNPRLFLSFTQRRMNFGLMTISRPTRQTPRVSVMAPLGSML</sequence>
<reference evidence="2" key="2">
    <citation type="submission" date="2020-09" db="EMBL/GenBank/DDBJ databases">
        <authorList>
            <person name="Sun Q."/>
            <person name="Zhou Y."/>
        </authorList>
    </citation>
    <scope>NUCLEOTIDE SEQUENCE</scope>
    <source>
        <strain evidence="2">CGMCC 1.15478</strain>
    </source>
</reference>
<protein>
    <submittedName>
        <fullName evidence="2">Uncharacterized protein</fullName>
    </submittedName>
</protein>
<feature type="region of interest" description="Disordered" evidence="1">
    <location>
        <begin position="1"/>
        <end position="23"/>
    </location>
</feature>
<keyword evidence="3" id="KW-1185">Reference proteome</keyword>
<dbReference type="EMBL" id="BMJH01000001">
    <property type="protein sequence ID" value="GGC61769.1"/>
    <property type="molecule type" value="Genomic_DNA"/>
</dbReference>
<name>A0A916XBJ8_9ACTN</name>